<feature type="compositionally biased region" description="Low complexity" evidence="2">
    <location>
        <begin position="353"/>
        <end position="366"/>
    </location>
</feature>
<dbReference type="Pfam" id="PF14223">
    <property type="entry name" value="Retrotran_gag_2"/>
    <property type="match status" value="1"/>
</dbReference>
<evidence type="ECO:0008006" key="5">
    <source>
        <dbReference type="Google" id="ProtNLM"/>
    </source>
</evidence>
<proteinExistence type="predicted"/>
<gene>
    <name evidence="3" type="ORF">LSAT_V11C500266000</name>
</gene>
<sequence>MKILKSSGTLLEYPILHSPQLYPRLVTMASSSSISSKRVRTLWNENNIGRKSRLCPNSMMKMKRRNLVAILELDKLKWKLFTHKVVLFVFNVNKPLIHIFPIRPRMEDYLNGIDEELWNCINGTVQAPANVQSIGSFATSTEVAEQQNRLKKNEKRCMRELRSALPPVVYNYIRSCKTAEIWITLKEKYQGSEKTKINSVKQCLVELKEFRQKDTETLENYYDRLNELVFRCNRYGIMRSLMEFNLTFIMGLRKEWRSVSMMIKNQQSFDTTSLNNLYNQLKTHESEVLEMFEESKQSLGGPLALVSKISEVEINETNGSDNEGFLMNSDDEAVAFYSNNKVKNFFKKPFNPKGKANDAKSGVAKAGGEEKKKLEKNDEKQKDAKDVKKLKGDSGIYCHYCNGANHFAADCMLRKKEEKKSKVKDEAYYSEKIEELRAKTKGMSLVSKGEYDEGESGTYQIWSSGSDDEEMRHPTHGAMFASFEENCEEDVSGRCFVSKSTDKSPTTTKVRAILESFNIPLSAYDAGITSFDDTVAYFDSVIVSASTEAQNLNMQLVETRRELENKRSRVDKLELLMQNVKCDRNNLEKEVRLLLAQRNIYCNSAKHLYAKLTALHHLSEISKEQHRKLLPFLEYECEKVVVVSNDCENTIAQFDKIPDDRFAYGIVKIDEFLNADELVSIVNESLTKNEQVKILKKTKTSTLDSQFNYADVNDNSDNVSEISEIEKEEEVDCSQLSIINITSKIKSKEIIVDSIVKDENDIPSTSQHCNFDNVEVESWKTDDTDENKEDVKDSHETPQRVVVDQVFGDTKEFDKILNDKGAHYLETNTVVYPNFTCTNNTIFPNQVFVTNGNVEKIKPEFNKMVENDNKRSTTEGFFANQNTVENNLTQNSYVFQRQKSSQKWVVKGEKENKIFERVEKPKIEMKLISHKFKLMVGNYSTENNVSKRKARKSIFWQVVSNNKPKVEKTQISKSKSSKFQRRYKQKDTSFHNPINSVDKIPMQNNDKFVRKYNNNRKFETSQKFVNDQKFHNVGKLTNNSSTLNVKTQTKMKFSPKQPNFPNPSVSKPTKVSYTKGKSDVCTINRWLEGKERHIKMGSFQRNK</sequence>
<dbReference type="Proteomes" id="UP000235145">
    <property type="component" value="Unassembled WGS sequence"/>
</dbReference>
<evidence type="ECO:0000313" key="3">
    <source>
        <dbReference type="EMBL" id="KAJ0207989.1"/>
    </source>
</evidence>
<name>A0A9R1VMF5_LACSA</name>
<evidence type="ECO:0000313" key="4">
    <source>
        <dbReference type="Proteomes" id="UP000235145"/>
    </source>
</evidence>
<feature type="region of interest" description="Disordered" evidence="2">
    <location>
        <begin position="778"/>
        <end position="797"/>
    </location>
</feature>
<reference evidence="3 4" key="1">
    <citation type="journal article" date="2017" name="Nat. Commun.">
        <title>Genome assembly with in vitro proximity ligation data and whole-genome triplication in lettuce.</title>
        <authorList>
            <person name="Reyes-Chin-Wo S."/>
            <person name="Wang Z."/>
            <person name="Yang X."/>
            <person name="Kozik A."/>
            <person name="Arikit S."/>
            <person name="Song C."/>
            <person name="Xia L."/>
            <person name="Froenicke L."/>
            <person name="Lavelle D.O."/>
            <person name="Truco M.J."/>
            <person name="Xia R."/>
            <person name="Zhu S."/>
            <person name="Xu C."/>
            <person name="Xu H."/>
            <person name="Xu X."/>
            <person name="Cox K."/>
            <person name="Korf I."/>
            <person name="Meyers B.C."/>
            <person name="Michelmore R.W."/>
        </authorList>
    </citation>
    <scope>NUCLEOTIDE SEQUENCE [LARGE SCALE GENOMIC DNA]</scope>
    <source>
        <strain evidence="4">cv. Salinas</strain>
        <tissue evidence="3">Seedlings</tissue>
    </source>
</reference>
<evidence type="ECO:0000256" key="1">
    <source>
        <dbReference type="SAM" id="Coils"/>
    </source>
</evidence>
<dbReference type="EMBL" id="NBSK02000005">
    <property type="protein sequence ID" value="KAJ0207989.1"/>
    <property type="molecule type" value="Genomic_DNA"/>
</dbReference>
<feature type="region of interest" description="Disordered" evidence="2">
    <location>
        <begin position="353"/>
        <end position="386"/>
    </location>
</feature>
<comment type="caution">
    <text evidence="3">The sequence shown here is derived from an EMBL/GenBank/DDBJ whole genome shotgun (WGS) entry which is preliminary data.</text>
</comment>
<organism evidence="3 4">
    <name type="scientific">Lactuca sativa</name>
    <name type="common">Garden lettuce</name>
    <dbReference type="NCBI Taxonomy" id="4236"/>
    <lineage>
        <taxon>Eukaryota</taxon>
        <taxon>Viridiplantae</taxon>
        <taxon>Streptophyta</taxon>
        <taxon>Embryophyta</taxon>
        <taxon>Tracheophyta</taxon>
        <taxon>Spermatophyta</taxon>
        <taxon>Magnoliopsida</taxon>
        <taxon>eudicotyledons</taxon>
        <taxon>Gunneridae</taxon>
        <taxon>Pentapetalae</taxon>
        <taxon>asterids</taxon>
        <taxon>campanulids</taxon>
        <taxon>Asterales</taxon>
        <taxon>Asteraceae</taxon>
        <taxon>Cichorioideae</taxon>
        <taxon>Cichorieae</taxon>
        <taxon>Lactucinae</taxon>
        <taxon>Lactuca</taxon>
    </lineage>
</organism>
<keyword evidence="1" id="KW-0175">Coiled coil</keyword>
<keyword evidence="4" id="KW-1185">Reference proteome</keyword>
<feature type="coiled-coil region" evidence="1">
    <location>
        <begin position="542"/>
        <end position="597"/>
    </location>
</feature>
<evidence type="ECO:0000256" key="2">
    <source>
        <dbReference type="SAM" id="MobiDB-lite"/>
    </source>
</evidence>
<feature type="compositionally biased region" description="Basic and acidic residues" evidence="2">
    <location>
        <begin position="367"/>
        <end position="386"/>
    </location>
</feature>
<accession>A0A9R1VMF5</accession>
<dbReference type="AlphaFoldDB" id="A0A9R1VMF5"/>
<protein>
    <recommendedName>
        <fullName evidence="5">CCHC-type domain-containing protein</fullName>
    </recommendedName>
</protein>